<evidence type="ECO:0000313" key="3">
    <source>
        <dbReference type="EMBL" id="MCW7554181.1"/>
    </source>
</evidence>
<reference evidence="3 4" key="1">
    <citation type="submission" date="2022-10" db="EMBL/GenBank/DDBJ databases">
        <title>High-quality genome sequences of two octocoral-associated bacteria, Endozoicomonas euniceicola EF212 and Endozoicomonas gorgoniicola PS125.</title>
        <authorList>
            <person name="Chiou Y.-J."/>
            <person name="Chen Y.-H."/>
        </authorList>
    </citation>
    <scope>NUCLEOTIDE SEQUENCE [LARGE SCALE GENOMIC DNA]</scope>
    <source>
        <strain evidence="3 4">PS125</strain>
    </source>
</reference>
<name>A0ABT3MXR4_9GAMM</name>
<dbReference type="Pfam" id="PF12697">
    <property type="entry name" value="Abhydrolase_6"/>
    <property type="match status" value="1"/>
</dbReference>
<accession>A0ABT3MXR4</accession>
<gene>
    <name evidence="3" type="ORF">NX722_16445</name>
</gene>
<dbReference type="PANTHER" id="PTHR46118">
    <property type="entry name" value="PROTEIN ABHD11"/>
    <property type="match status" value="1"/>
</dbReference>
<dbReference type="SUPFAM" id="SSF53474">
    <property type="entry name" value="alpha/beta-Hydrolases"/>
    <property type="match status" value="1"/>
</dbReference>
<dbReference type="Proteomes" id="UP001209854">
    <property type="component" value="Unassembled WGS sequence"/>
</dbReference>
<dbReference type="GO" id="GO:0016787">
    <property type="term" value="F:hydrolase activity"/>
    <property type="evidence" value="ECO:0007669"/>
    <property type="project" value="UniProtKB-KW"/>
</dbReference>
<protein>
    <submittedName>
        <fullName evidence="3">Alpha/beta fold hydrolase</fullName>
    </submittedName>
</protein>
<dbReference type="InterPro" id="IPR000073">
    <property type="entry name" value="AB_hydrolase_1"/>
</dbReference>
<organism evidence="3 4">
    <name type="scientific">Endozoicomonas gorgoniicola</name>
    <dbReference type="NCBI Taxonomy" id="1234144"/>
    <lineage>
        <taxon>Bacteria</taxon>
        <taxon>Pseudomonadati</taxon>
        <taxon>Pseudomonadota</taxon>
        <taxon>Gammaproteobacteria</taxon>
        <taxon>Oceanospirillales</taxon>
        <taxon>Endozoicomonadaceae</taxon>
        <taxon>Endozoicomonas</taxon>
    </lineage>
</organism>
<comment type="caution">
    <text evidence="3">The sequence shown here is derived from an EMBL/GenBank/DDBJ whole genome shotgun (WGS) entry which is preliminary data.</text>
</comment>
<dbReference type="InterPro" id="IPR029058">
    <property type="entry name" value="AB_hydrolase_fold"/>
</dbReference>
<dbReference type="Gene3D" id="3.40.50.1820">
    <property type="entry name" value="alpha/beta hydrolase"/>
    <property type="match status" value="1"/>
</dbReference>
<feature type="domain" description="AB hydrolase-1" evidence="2">
    <location>
        <begin position="17"/>
        <end position="247"/>
    </location>
</feature>
<dbReference type="RefSeq" id="WP_262563916.1">
    <property type="nucleotide sequence ID" value="NZ_JAPFCC010000001.1"/>
</dbReference>
<dbReference type="EMBL" id="JAPFCC010000001">
    <property type="protein sequence ID" value="MCW7554181.1"/>
    <property type="molecule type" value="Genomic_DNA"/>
</dbReference>
<proteinExistence type="predicted"/>
<evidence type="ECO:0000256" key="1">
    <source>
        <dbReference type="ARBA" id="ARBA00022801"/>
    </source>
</evidence>
<keyword evidence="1 3" id="KW-0378">Hydrolase</keyword>
<dbReference type="PRINTS" id="PR00111">
    <property type="entry name" value="ABHYDROLASE"/>
</dbReference>
<evidence type="ECO:0000313" key="4">
    <source>
        <dbReference type="Proteomes" id="UP001209854"/>
    </source>
</evidence>
<dbReference type="PANTHER" id="PTHR46118:SF4">
    <property type="entry name" value="PROTEIN ABHD11"/>
    <property type="match status" value="1"/>
</dbReference>
<keyword evidence="4" id="KW-1185">Reference proteome</keyword>
<evidence type="ECO:0000259" key="2">
    <source>
        <dbReference type="Pfam" id="PF12697"/>
    </source>
</evidence>
<sequence length="264" mass="29707">MKLYSRQQGQGINIISVHGLFGSQENLGGINRRLADFFCVHGLDVRNHGRSPQSASMLYSEMAADLIEYMDEQGIEKACLLGHSMGGKIVMETALHYPERVGKVAVLDIAPVTYTQRRHDDVFSGLKALNLDALKKRSEADVGLAHYIPETAIRQFLLKNLFRNSEGVFDWRMNLTVIEQSYASILSGQQADKPFSGEVLFLKGGESDYILPEYRDDVLRLFPNASLRSIHGTGHWLHADKPDLVASTLIRFFRDERQKLVSEP</sequence>